<evidence type="ECO:0000313" key="6">
    <source>
        <dbReference type="EMBL" id="KCZ60378.1"/>
    </source>
</evidence>
<dbReference type="RefSeq" id="WP_035552169.1">
    <property type="nucleotide sequence ID" value="NZ_AWFH01000023.1"/>
</dbReference>
<evidence type="ECO:0000256" key="1">
    <source>
        <dbReference type="ARBA" id="ARBA00022857"/>
    </source>
</evidence>
<evidence type="ECO:0000256" key="2">
    <source>
        <dbReference type="ARBA" id="ARBA00023002"/>
    </source>
</evidence>
<dbReference type="OrthoDB" id="4759936at2"/>
<keyword evidence="2" id="KW-0560">Oxidoreductase</keyword>
<dbReference type="PATRIC" id="fig|1280948.3.peg.2099"/>
<proteinExistence type="predicted"/>
<evidence type="ECO:0000313" key="7">
    <source>
        <dbReference type="Proteomes" id="UP000024547"/>
    </source>
</evidence>
<keyword evidence="7" id="KW-1185">Reference proteome</keyword>
<dbReference type="GO" id="GO:0008839">
    <property type="term" value="F:4-hydroxy-tetrahydrodipicolinate reductase"/>
    <property type="evidence" value="ECO:0007669"/>
    <property type="project" value="InterPro"/>
</dbReference>
<dbReference type="Proteomes" id="UP000024547">
    <property type="component" value="Unassembled WGS sequence"/>
</dbReference>
<dbReference type="Proteomes" id="UP000259173">
    <property type="component" value="Unassembled WGS sequence"/>
</dbReference>
<dbReference type="EMBL" id="AWFH01000023">
    <property type="protein sequence ID" value="KCZ60378.1"/>
    <property type="molecule type" value="Genomic_DNA"/>
</dbReference>
<sequence>MNGGSRQYKVIQWATGAMGKSCLRAIIDRPDLHLVGLYVYSPKKSGSDAGKIANRPETGILASNDIEDIVALDADLVVHAARLGATHDSHDDDIVRLLKSGKNVLSINGNTFYPNWSKARRDKLQAACEEGGVSFAGTGLNPGFAAERLLVTATSVCSAVSSVSLSEVVLTDEIASPEYVFDLLGFGKEVGSVDMNSDEWAPAQTLNAMFEDVVASVAHSLGWQLDEIKRKHRMLPSGRDLEVRAGKIRKGTASHIDWRWRGMIGGEEKVLLSIAWAMNDEHVNGGDKDLWKLEVKGIPNVAISFGVERPEGIPGRTSAEQMAVAGTVVNAIPTLIEAPAGLVSLPLATPFEVLG</sequence>
<dbReference type="Pfam" id="PF01113">
    <property type="entry name" value="DapB_N"/>
    <property type="match status" value="1"/>
</dbReference>
<evidence type="ECO:0000259" key="4">
    <source>
        <dbReference type="Pfam" id="PF19328"/>
    </source>
</evidence>
<dbReference type="CDD" id="cd24146">
    <property type="entry name" value="nat-AmDH_N_like"/>
    <property type="match status" value="1"/>
</dbReference>
<reference evidence="6 7" key="1">
    <citation type="journal article" date="2014" name="Antonie Van Leeuwenhoek">
        <title>Hyphomonas beringensis sp. nov. and Hyphomonas chukchiensis sp. nov., isolated from surface seawater of the Bering Sea and Chukchi Sea.</title>
        <authorList>
            <person name="Li C."/>
            <person name="Lai Q."/>
            <person name="Li G."/>
            <person name="Dong C."/>
            <person name="Wang J."/>
            <person name="Liao Y."/>
            <person name="Shao Z."/>
        </authorList>
    </citation>
    <scope>NUCLEOTIDE SEQUENCE [LARGE SCALE GENOMIC DNA]</scope>
    <source>
        <strain evidence="6 7">22II1-22F38</strain>
    </source>
</reference>
<dbReference type="GO" id="GO:0009089">
    <property type="term" value="P:lysine biosynthetic process via diaminopimelate"/>
    <property type="evidence" value="ECO:0007669"/>
    <property type="project" value="InterPro"/>
</dbReference>
<evidence type="ECO:0000313" key="8">
    <source>
        <dbReference type="Proteomes" id="UP000259173"/>
    </source>
</evidence>
<evidence type="ECO:0000259" key="3">
    <source>
        <dbReference type="Pfam" id="PF01113"/>
    </source>
</evidence>
<protein>
    <submittedName>
        <fullName evidence="6">Uncharacterized protein</fullName>
    </submittedName>
</protein>
<dbReference type="SUPFAM" id="SSF51735">
    <property type="entry name" value="NAD(P)-binding Rossmann-fold domains"/>
    <property type="match status" value="1"/>
</dbReference>
<dbReference type="InterPro" id="IPR045760">
    <property type="entry name" value="DAP_DH_C"/>
</dbReference>
<dbReference type="STRING" id="1280948.HY36_05205"/>
<dbReference type="InterPro" id="IPR000846">
    <property type="entry name" value="DapB_N"/>
</dbReference>
<dbReference type="Pfam" id="PF19328">
    <property type="entry name" value="DAP_DH_C"/>
    <property type="match status" value="1"/>
</dbReference>
<accession>A0A059E0E2</accession>
<dbReference type="AlphaFoldDB" id="A0A059E0E2"/>
<gene>
    <name evidence="5" type="ORF">DCG65_01835</name>
    <name evidence="6" type="ORF">HY36_05205</name>
</gene>
<dbReference type="eggNOG" id="COG3804">
    <property type="taxonomic scope" value="Bacteria"/>
</dbReference>
<comment type="caution">
    <text evidence="6">The sequence shown here is derived from an EMBL/GenBank/DDBJ whole genome shotgun (WGS) entry which is preliminary data.</text>
</comment>
<reference evidence="5 8" key="2">
    <citation type="journal article" date="2018" name="Nat. Biotechnol.">
        <title>A standardized bacterial taxonomy based on genome phylogeny substantially revises the tree of life.</title>
        <authorList>
            <person name="Parks D.H."/>
            <person name="Chuvochina M."/>
            <person name="Waite D.W."/>
            <person name="Rinke C."/>
            <person name="Skarshewski A."/>
            <person name="Chaumeil P.A."/>
            <person name="Hugenholtz P."/>
        </authorList>
    </citation>
    <scope>NUCLEOTIDE SEQUENCE [LARGE SCALE GENOMIC DNA]</scope>
    <source>
        <strain evidence="5">UBA8557</strain>
    </source>
</reference>
<dbReference type="Gene3D" id="3.40.50.720">
    <property type="entry name" value="NAD(P)-binding Rossmann-like Domain"/>
    <property type="match status" value="1"/>
</dbReference>
<feature type="domain" description="Dihydrodipicolinate reductase N-terminal" evidence="3">
    <location>
        <begin position="14"/>
        <end position="82"/>
    </location>
</feature>
<dbReference type="GeneID" id="92501117"/>
<evidence type="ECO:0000313" key="5">
    <source>
        <dbReference type="EMBL" id="HAE93271.1"/>
    </source>
</evidence>
<dbReference type="InterPro" id="IPR036291">
    <property type="entry name" value="NAD(P)-bd_dom_sf"/>
</dbReference>
<name>A0A059E0E2_9PROT</name>
<dbReference type="EMBL" id="DMBR01000053">
    <property type="protein sequence ID" value="HAE93271.1"/>
    <property type="molecule type" value="Genomic_DNA"/>
</dbReference>
<feature type="domain" description="2,4-diaminopentanoate dehydrogenase C-terminal" evidence="4">
    <location>
        <begin position="210"/>
        <end position="345"/>
    </location>
</feature>
<keyword evidence="1" id="KW-0521">NADP</keyword>
<organism evidence="6 7">
    <name type="scientific">Hyphomonas atlantica</name>
    <dbReference type="NCBI Taxonomy" id="1280948"/>
    <lineage>
        <taxon>Bacteria</taxon>
        <taxon>Pseudomonadati</taxon>
        <taxon>Pseudomonadota</taxon>
        <taxon>Alphaproteobacteria</taxon>
        <taxon>Hyphomonadales</taxon>
        <taxon>Hyphomonadaceae</taxon>
        <taxon>Hyphomonas</taxon>
    </lineage>
</organism>